<dbReference type="GeneID" id="10329191"/>
<gene>
    <name evidence="2" type="ORF">SSSM5_174</name>
</gene>
<evidence type="ECO:0000313" key="3">
    <source>
        <dbReference type="Proteomes" id="UP000006526"/>
    </source>
</evidence>
<dbReference type="RefSeq" id="YP_004324777.1">
    <property type="nucleotide sequence ID" value="NC_015289.1"/>
</dbReference>
<keyword evidence="3" id="KW-1185">Reference proteome</keyword>
<protein>
    <submittedName>
        <fullName evidence="2">Uncharacterized protein</fullName>
    </submittedName>
</protein>
<evidence type="ECO:0000256" key="1">
    <source>
        <dbReference type="SAM" id="MobiDB-lite"/>
    </source>
</evidence>
<dbReference type="OrthoDB" id="16649at10239"/>
<name>E3SKL4_9CAUD</name>
<accession>E3SKL4</accession>
<feature type="compositionally biased region" description="Basic and acidic residues" evidence="1">
    <location>
        <begin position="107"/>
        <end position="119"/>
    </location>
</feature>
<dbReference type="Proteomes" id="UP000006526">
    <property type="component" value="Segment"/>
</dbReference>
<evidence type="ECO:0000313" key="2">
    <source>
        <dbReference type="EMBL" id="ADO97896.1"/>
    </source>
</evidence>
<proteinExistence type="predicted"/>
<dbReference type="EMBL" id="GU071097">
    <property type="protein sequence ID" value="ADO97896.1"/>
    <property type="molecule type" value="Genomic_DNA"/>
</dbReference>
<sequence>MIGKLDPEENVMSEDNMMYPGKMLGELAIALEKLGWEYGDDVTVDIGGCSISGIDGLGTKWSPVKGTVKYNKDAFIVIKNKSRDPFLPSVNDDPERLAHHLKQPVETVRESVDSKESSEQRSGTT</sequence>
<feature type="region of interest" description="Disordered" evidence="1">
    <location>
        <begin position="87"/>
        <end position="125"/>
    </location>
</feature>
<dbReference type="KEGG" id="vg:10329191"/>
<organism evidence="2 3">
    <name type="scientific">Synechococcus phage S-SSM5</name>
    <dbReference type="NCBI Taxonomy" id="445685"/>
    <lineage>
        <taxon>Viruses</taxon>
        <taxon>Duplodnaviria</taxon>
        <taxon>Heunggongvirae</taxon>
        <taxon>Uroviricota</taxon>
        <taxon>Caudoviricetes</taxon>
        <taxon>Pantevenvirales</taxon>
        <taxon>Kyanoviridae</taxon>
        <taxon>Glaucusvirus</taxon>
        <taxon>Glaucusvirus ssm5</taxon>
    </lineage>
</organism>
<reference evidence="2 3" key="1">
    <citation type="journal article" date="2010" name="Environ. Microbiol.">
        <title>Genomic analysis of oceanic cyanobacterial myoviruses compared with T4-like myoviruses from diverse hosts and environments.</title>
        <authorList>
            <person name="Sullivan M.B."/>
            <person name="Huang K.H."/>
            <person name="Ignacio-Espinoza J.C."/>
            <person name="Berlin A.M."/>
            <person name="Kelly L."/>
            <person name="Weigele P.R."/>
            <person name="DeFrancesco A.S."/>
            <person name="Kern S.E."/>
            <person name="Thompson L.R."/>
            <person name="Young S."/>
            <person name="Yandava C."/>
            <person name="Fu R."/>
            <person name="Krastins B."/>
            <person name="Chase M."/>
            <person name="Sarracino D."/>
            <person name="Osburne M.S."/>
            <person name="Henn M.R."/>
            <person name="Chisholm S.W."/>
        </authorList>
    </citation>
    <scope>NUCLEOTIDE SEQUENCE [LARGE SCALE GENOMIC DNA]</scope>
    <source>
        <strain evidence="2">8102-12</strain>
    </source>
</reference>